<comment type="similarity">
    <text evidence="8 11">Belongs to the DEAD box helicase family.</text>
</comment>
<dbReference type="Proteomes" id="UP000271624">
    <property type="component" value="Unassembled WGS sequence"/>
</dbReference>
<dbReference type="PROSITE" id="PS00039">
    <property type="entry name" value="DEAD_ATP_HELICASE"/>
    <property type="match status" value="1"/>
</dbReference>
<evidence type="ECO:0000256" key="3">
    <source>
        <dbReference type="ARBA" id="ARBA00022741"/>
    </source>
</evidence>
<dbReference type="InterPro" id="IPR011545">
    <property type="entry name" value="DEAD/DEAH_box_helicase_dom"/>
</dbReference>
<dbReference type="OrthoDB" id="9805696at2"/>
<feature type="region of interest" description="Disordered" evidence="12">
    <location>
        <begin position="439"/>
        <end position="527"/>
    </location>
</feature>
<organism evidence="16 17">
    <name type="scientific">Dulcicalothrix desertica PCC 7102</name>
    <dbReference type="NCBI Taxonomy" id="232991"/>
    <lineage>
        <taxon>Bacteria</taxon>
        <taxon>Bacillati</taxon>
        <taxon>Cyanobacteriota</taxon>
        <taxon>Cyanophyceae</taxon>
        <taxon>Nostocales</taxon>
        <taxon>Calotrichaceae</taxon>
        <taxon>Dulcicalothrix</taxon>
    </lineage>
</organism>
<dbReference type="EC" id="3.6.4.13" evidence="1"/>
<dbReference type="GO" id="GO:0005829">
    <property type="term" value="C:cytosol"/>
    <property type="evidence" value="ECO:0007669"/>
    <property type="project" value="TreeGrafter"/>
</dbReference>
<dbReference type="InterPro" id="IPR014014">
    <property type="entry name" value="RNA_helicase_DEAD_Q_motif"/>
</dbReference>
<evidence type="ECO:0000256" key="8">
    <source>
        <dbReference type="ARBA" id="ARBA00038437"/>
    </source>
</evidence>
<dbReference type="GO" id="GO:0016787">
    <property type="term" value="F:hydrolase activity"/>
    <property type="evidence" value="ECO:0007669"/>
    <property type="project" value="UniProtKB-KW"/>
</dbReference>
<dbReference type="PROSITE" id="PS51195">
    <property type="entry name" value="Q_MOTIF"/>
    <property type="match status" value="1"/>
</dbReference>
<evidence type="ECO:0000256" key="10">
    <source>
        <dbReference type="PROSITE-ProRule" id="PRU00552"/>
    </source>
</evidence>
<evidence type="ECO:0000256" key="7">
    <source>
        <dbReference type="ARBA" id="ARBA00023016"/>
    </source>
</evidence>
<dbReference type="PANTHER" id="PTHR47963:SF8">
    <property type="entry name" value="ATP-DEPENDENT RNA HELICASE DEAD"/>
    <property type="match status" value="1"/>
</dbReference>
<evidence type="ECO:0000259" key="15">
    <source>
        <dbReference type="PROSITE" id="PS51195"/>
    </source>
</evidence>
<dbReference type="GO" id="GO:0003724">
    <property type="term" value="F:RNA helicase activity"/>
    <property type="evidence" value="ECO:0007669"/>
    <property type="project" value="UniProtKB-EC"/>
</dbReference>
<dbReference type="Pfam" id="PF25399">
    <property type="entry name" value="DeaD_dimer"/>
    <property type="match status" value="1"/>
</dbReference>
<comment type="caution">
    <text evidence="16">The sequence shown here is derived from an EMBL/GenBank/DDBJ whole genome shotgun (WGS) entry which is preliminary data.</text>
</comment>
<accession>A0A3S1B4N2</accession>
<protein>
    <recommendedName>
        <fullName evidence="1">RNA helicase</fullName>
        <ecNumber evidence="1">3.6.4.13</ecNumber>
    </recommendedName>
</protein>
<reference evidence="16" key="2">
    <citation type="journal article" date="2019" name="Genome Biol. Evol.">
        <title>Day and night: Metabolic profiles and evolutionary relationships of six axenic non-marine cyanobacteria.</title>
        <authorList>
            <person name="Will S.E."/>
            <person name="Henke P."/>
            <person name="Boedeker C."/>
            <person name="Huang S."/>
            <person name="Brinkmann H."/>
            <person name="Rohde M."/>
            <person name="Jarek M."/>
            <person name="Friedl T."/>
            <person name="Seufert S."/>
            <person name="Schumacher M."/>
            <person name="Overmann J."/>
            <person name="Neumann-Schaal M."/>
            <person name="Petersen J."/>
        </authorList>
    </citation>
    <scope>NUCLEOTIDE SEQUENCE [LARGE SCALE GENOMIC DNA]</scope>
    <source>
        <strain evidence="16">PCC 7102</strain>
    </source>
</reference>
<dbReference type="InterPro" id="IPR044742">
    <property type="entry name" value="DEAD/DEAH_RhlB"/>
</dbReference>
<dbReference type="Pfam" id="PF00271">
    <property type="entry name" value="Helicase_C"/>
    <property type="match status" value="1"/>
</dbReference>
<keyword evidence="17" id="KW-1185">Reference proteome</keyword>
<sequence>MNPSFQELGLSEERVQQLETLGFTEPTNIQAQAIPHLLSGRDVVGQSQTGTGKTAAFSLPILERLDVNHRAVQALVLAPTRELAIQVHDAVSTFIGNSGLRTAAIYGGQSIDRQIMQLRRGVHIVVGTPGRVIDLLERGSLKLDYVRWFVLDEADEMLSMGFIDDVEKILSQAPTERQTALFSATMPPSIRQLVNNYLNDPVTVTVQQPKAAPNKINQVAYVVPRNWSKARALQPILEMEDPESALIFVRTRRTAAELTSQLQSAGHSVDEYHGDLSQQARERLLGRFRNRQVRWVVATDIAARGLDVDQLSHVINFDLPDSVETYVHRIGRTGRAGKEGTAITLVQPFERRKQQIFERHVRQAWQVLPIPTRAQIEARYIQKLQEQVREALTGERLASFLPIVRELSEEYDAHAIAAAALQLAYDQTRPAWLQTEADATEEELLSPTPKPKLRGGGGSPRREYSGERRGGRSWDNGEGGRGEGGRGEGGRSVKPKLKGGSSSPRRESAASGKKIGSVSAAQESASS</sequence>
<keyword evidence="3 11" id="KW-0547">Nucleotide-binding</keyword>
<dbReference type="InterPro" id="IPR050547">
    <property type="entry name" value="DEAD_box_RNA_helicases"/>
</dbReference>
<evidence type="ECO:0000259" key="14">
    <source>
        <dbReference type="PROSITE" id="PS51194"/>
    </source>
</evidence>
<dbReference type="GO" id="GO:0009409">
    <property type="term" value="P:response to cold"/>
    <property type="evidence" value="ECO:0007669"/>
    <property type="project" value="TreeGrafter"/>
</dbReference>
<dbReference type="SMART" id="SM00487">
    <property type="entry name" value="DEXDc"/>
    <property type="match status" value="1"/>
</dbReference>
<dbReference type="GO" id="GO:0033592">
    <property type="term" value="F:RNA strand annealing activity"/>
    <property type="evidence" value="ECO:0007669"/>
    <property type="project" value="TreeGrafter"/>
</dbReference>
<dbReference type="Gene3D" id="3.40.50.300">
    <property type="entry name" value="P-loop containing nucleotide triphosphate hydrolases"/>
    <property type="match status" value="2"/>
</dbReference>
<dbReference type="Pfam" id="PF00270">
    <property type="entry name" value="DEAD"/>
    <property type="match status" value="1"/>
</dbReference>
<dbReference type="PROSITE" id="PS51194">
    <property type="entry name" value="HELICASE_CTER"/>
    <property type="match status" value="1"/>
</dbReference>
<dbReference type="InterPro" id="IPR014001">
    <property type="entry name" value="Helicase_ATP-bd"/>
</dbReference>
<keyword evidence="4 11" id="KW-0378">Hydrolase</keyword>
<evidence type="ECO:0000256" key="9">
    <source>
        <dbReference type="ARBA" id="ARBA00047984"/>
    </source>
</evidence>
<feature type="short sequence motif" description="Q motif" evidence="10">
    <location>
        <begin position="3"/>
        <end position="31"/>
    </location>
</feature>
<feature type="domain" description="DEAD-box RNA helicase Q" evidence="15">
    <location>
        <begin position="3"/>
        <end position="31"/>
    </location>
</feature>
<dbReference type="InterPro" id="IPR027417">
    <property type="entry name" value="P-loop_NTPase"/>
</dbReference>
<evidence type="ECO:0000256" key="6">
    <source>
        <dbReference type="ARBA" id="ARBA00022840"/>
    </source>
</evidence>
<dbReference type="CDD" id="cd18787">
    <property type="entry name" value="SF2_C_DEAD"/>
    <property type="match status" value="1"/>
</dbReference>
<keyword evidence="5 11" id="KW-0347">Helicase</keyword>
<dbReference type="SMART" id="SM00490">
    <property type="entry name" value="HELICc"/>
    <property type="match status" value="1"/>
</dbReference>
<keyword evidence="7" id="KW-0346">Stress response</keyword>
<comment type="catalytic activity">
    <reaction evidence="9">
        <text>ATP + H2O = ADP + phosphate + H(+)</text>
        <dbReference type="Rhea" id="RHEA:13065"/>
        <dbReference type="ChEBI" id="CHEBI:15377"/>
        <dbReference type="ChEBI" id="CHEBI:15378"/>
        <dbReference type="ChEBI" id="CHEBI:30616"/>
        <dbReference type="ChEBI" id="CHEBI:43474"/>
        <dbReference type="ChEBI" id="CHEBI:456216"/>
        <dbReference type="EC" id="3.6.4.13"/>
    </reaction>
</comment>
<feature type="domain" description="Helicase C-terminal" evidence="14">
    <location>
        <begin position="231"/>
        <end position="376"/>
    </location>
</feature>
<evidence type="ECO:0000256" key="12">
    <source>
        <dbReference type="SAM" id="MobiDB-lite"/>
    </source>
</evidence>
<dbReference type="PANTHER" id="PTHR47963">
    <property type="entry name" value="DEAD-BOX ATP-DEPENDENT RNA HELICASE 47, MITOCHONDRIAL"/>
    <property type="match status" value="1"/>
</dbReference>
<dbReference type="PROSITE" id="PS51192">
    <property type="entry name" value="HELICASE_ATP_BIND_1"/>
    <property type="match status" value="1"/>
</dbReference>
<dbReference type="CDD" id="cd00268">
    <property type="entry name" value="DEADc"/>
    <property type="match status" value="1"/>
</dbReference>
<proteinExistence type="inferred from homology"/>
<dbReference type="InterPro" id="IPR001650">
    <property type="entry name" value="Helicase_C-like"/>
</dbReference>
<dbReference type="EMBL" id="RSCL01000010">
    <property type="protein sequence ID" value="RUT04695.1"/>
    <property type="molecule type" value="Genomic_DNA"/>
</dbReference>
<evidence type="ECO:0000256" key="2">
    <source>
        <dbReference type="ARBA" id="ARBA00022490"/>
    </source>
</evidence>
<gene>
    <name evidence="16" type="ORF">DSM106972_042640</name>
</gene>
<keyword evidence="6 11" id="KW-0067">ATP-binding</keyword>
<dbReference type="GO" id="GO:0005524">
    <property type="term" value="F:ATP binding"/>
    <property type="evidence" value="ECO:0007669"/>
    <property type="project" value="UniProtKB-KW"/>
</dbReference>
<reference evidence="16" key="1">
    <citation type="submission" date="2018-12" db="EMBL/GenBank/DDBJ databases">
        <authorList>
            <person name="Will S."/>
            <person name="Neumann-Schaal M."/>
            <person name="Henke P."/>
        </authorList>
    </citation>
    <scope>NUCLEOTIDE SEQUENCE</scope>
    <source>
        <strain evidence="16">PCC 7102</strain>
    </source>
</reference>
<keyword evidence="2" id="KW-0963">Cytoplasm</keyword>
<evidence type="ECO:0000259" key="13">
    <source>
        <dbReference type="PROSITE" id="PS51192"/>
    </source>
</evidence>
<feature type="compositionally biased region" description="Basic and acidic residues" evidence="12">
    <location>
        <begin position="478"/>
        <end position="491"/>
    </location>
</feature>
<dbReference type="InterPro" id="IPR057325">
    <property type="entry name" value="DeaD_dimer"/>
</dbReference>
<name>A0A3S1B4N2_9CYAN</name>
<feature type="domain" description="Helicase ATP-binding" evidence="13">
    <location>
        <begin position="34"/>
        <end position="204"/>
    </location>
</feature>
<evidence type="ECO:0000256" key="11">
    <source>
        <dbReference type="RuleBase" id="RU000492"/>
    </source>
</evidence>
<evidence type="ECO:0000313" key="17">
    <source>
        <dbReference type="Proteomes" id="UP000271624"/>
    </source>
</evidence>
<evidence type="ECO:0000256" key="1">
    <source>
        <dbReference type="ARBA" id="ARBA00012552"/>
    </source>
</evidence>
<dbReference type="InterPro" id="IPR000629">
    <property type="entry name" value="RNA-helicase_DEAD-box_CS"/>
</dbReference>
<dbReference type="SUPFAM" id="SSF52540">
    <property type="entry name" value="P-loop containing nucleoside triphosphate hydrolases"/>
    <property type="match status" value="1"/>
</dbReference>
<dbReference type="GO" id="GO:0005840">
    <property type="term" value="C:ribosome"/>
    <property type="evidence" value="ECO:0007669"/>
    <property type="project" value="TreeGrafter"/>
</dbReference>
<evidence type="ECO:0000256" key="4">
    <source>
        <dbReference type="ARBA" id="ARBA00022801"/>
    </source>
</evidence>
<dbReference type="AlphaFoldDB" id="A0A3S1B4N2"/>
<evidence type="ECO:0000313" key="16">
    <source>
        <dbReference type="EMBL" id="RUT04695.1"/>
    </source>
</evidence>
<feature type="compositionally biased region" description="Basic and acidic residues" evidence="12">
    <location>
        <begin position="460"/>
        <end position="472"/>
    </location>
</feature>
<evidence type="ECO:0000256" key="5">
    <source>
        <dbReference type="ARBA" id="ARBA00022806"/>
    </source>
</evidence>
<dbReference type="FunFam" id="3.40.50.300:FF:000108">
    <property type="entry name" value="ATP-dependent RNA helicase RhlE"/>
    <property type="match status" value="1"/>
</dbReference>
<dbReference type="RefSeq" id="WP_127082670.1">
    <property type="nucleotide sequence ID" value="NZ_RSCL01000010.1"/>
</dbReference>